<comment type="caution">
    <text evidence="5">The sequence shown here is derived from an EMBL/GenBank/DDBJ whole genome shotgun (WGS) entry which is preliminary data.</text>
</comment>
<feature type="compositionally biased region" description="Acidic residues" evidence="1">
    <location>
        <begin position="821"/>
        <end position="839"/>
    </location>
</feature>
<proteinExistence type="predicted"/>
<feature type="region of interest" description="Disordered" evidence="1">
    <location>
        <begin position="1"/>
        <end position="106"/>
    </location>
</feature>
<feature type="domain" description="Calcium channel YVC1-like C-terminal transmembrane" evidence="4">
    <location>
        <begin position="366"/>
        <end position="674"/>
    </location>
</feature>
<protein>
    <recommendedName>
        <fullName evidence="7">Ion transport domain-containing protein</fullName>
    </recommendedName>
</protein>
<feature type="transmembrane region" description="Helical" evidence="2">
    <location>
        <begin position="422"/>
        <end position="443"/>
    </location>
</feature>
<feature type="compositionally biased region" description="Acidic residues" evidence="1">
    <location>
        <begin position="49"/>
        <end position="100"/>
    </location>
</feature>
<keyword evidence="2" id="KW-0472">Membrane</keyword>
<accession>W9XHG4</accession>
<evidence type="ECO:0000256" key="1">
    <source>
        <dbReference type="SAM" id="MobiDB-lite"/>
    </source>
</evidence>
<feature type="compositionally biased region" description="Basic and acidic residues" evidence="1">
    <location>
        <begin position="1115"/>
        <end position="1129"/>
    </location>
</feature>
<keyword evidence="6" id="KW-1185">Reference proteome</keyword>
<feature type="region of interest" description="Disordered" evidence="1">
    <location>
        <begin position="740"/>
        <end position="917"/>
    </location>
</feature>
<organism evidence="5 6">
    <name type="scientific">Cladophialophora psammophila CBS 110553</name>
    <dbReference type="NCBI Taxonomy" id="1182543"/>
    <lineage>
        <taxon>Eukaryota</taxon>
        <taxon>Fungi</taxon>
        <taxon>Dikarya</taxon>
        <taxon>Ascomycota</taxon>
        <taxon>Pezizomycotina</taxon>
        <taxon>Eurotiomycetes</taxon>
        <taxon>Chaetothyriomycetidae</taxon>
        <taxon>Chaetothyriales</taxon>
        <taxon>Herpotrichiellaceae</taxon>
        <taxon>Cladophialophora</taxon>
    </lineage>
</organism>
<evidence type="ECO:0000313" key="6">
    <source>
        <dbReference type="Proteomes" id="UP000019471"/>
    </source>
</evidence>
<evidence type="ECO:0008006" key="7">
    <source>
        <dbReference type="Google" id="ProtNLM"/>
    </source>
</evidence>
<feature type="compositionally biased region" description="Polar residues" evidence="1">
    <location>
        <begin position="955"/>
        <end position="971"/>
    </location>
</feature>
<evidence type="ECO:0000313" key="5">
    <source>
        <dbReference type="EMBL" id="EXJ76795.1"/>
    </source>
</evidence>
<dbReference type="Pfam" id="PF23317">
    <property type="entry name" value="YVC1_C"/>
    <property type="match status" value="1"/>
</dbReference>
<feature type="transmembrane region" description="Helical" evidence="2">
    <location>
        <begin position="385"/>
        <end position="401"/>
    </location>
</feature>
<dbReference type="PANTHER" id="PTHR35859">
    <property type="entry name" value="NONSELECTIVE CATION CHANNEL PROTEIN"/>
    <property type="match status" value="1"/>
</dbReference>
<gene>
    <name evidence="5" type="ORF">A1O5_01303</name>
</gene>
<dbReference type="STRING" id="1182543.W9XHG4"/>
<feature type="transmembrane region" description="Helical" evidence="2">
    <location>
        <begin position="361"/>
        <end position="379"/>
    </location>
</feature>
<feature type="region of interest" description="Disordered" evidence="1">
    <location>
        <begin position="302"/>
        <end position="333"/>
    </location>
</feature>
<sequence>MISFSLTRNPRGQRRRERSPFSSSYAPTTRSPEYSRNPTRRNGRRSSETDPELISQEDQDEDMDHEGDRLEEDEDEDQEEEEESNQGAEDLSDEDEDGPDDTTPLLPIFSAARLDAIPVFALTHAVRLLVSSRCDTVLTWEQLRSPQISQFLVKPIEQEIRSNHLTAATHYALMANCLQYGKEAAMSSGNSGTNTTRAMVCELIAIKLLKDFSTRELIDALSYDFDPLQGQLDAMAHAENERRPTASSKKPAHRPARISCFEIAIRAQAKKFLSHPMVVKQLEAIWAGTIVFHSAADSLHRPLPTTSQARSYGTNNSGLSGKPTSTNTDSRTPRRAVTLYDPRDASLFKLSRLRVPRYRNILSTLSFAVLLSLFVAVLVKRSLEITTLEVIFWFWAAGYMLDEIVGFNEQGFSLYIASFWNTFDLGILLILVVHLALRIYGILMPDVRKHMVANMAYDVLAADAILLFPRLFSVLDHYRYFSPLLIAFRYMAADLIAVSLLILISCSGFFVALTLSFGDDGIDTPSSVAYALLQMLMGFTPAAWDRWAGYNILGKTILTLFLFICHFLVVTILITVLTNSFMAIVRNASEEHQFLFAVNTISHVKSDALFSYVAPTNIIQWLLVPLRYFVPFRQYVKINRTIIKITHLPLLLSILLYEKAILQRTVYDSIDLVERRGRVKRSTKFTRLHRAPSIATFRQDRALEEVFKQPFDSTIRSAHQSRDRRKASNVVSTWMNKLGDDVAEPPQEQDRQIVDRLEGKQTVSRRQRRLSRIRDFSRRTMSVVSDPEDFRTNAGFFSPGEAHPPTATPSALEQPSHNTDADGDDEMPTNVEGDEEDTTTFEHRSQSDVGPEQHNTAAAVLGHRDYFTTRQTLGGPSPEEDRPMAAVSRAKLEGPGSGTSSPSRRSPKNQPRHHSRNMSVATMIFKPMTDSSTDQTSSVEENKPPATKSHISAPGSGTRTPVSKPGSSGTGHRTPKRAAAPTRMRPILVTKDEQSFRSTPNLAGLVSLKSQPAQMRRKPSLEMDLVSDIGDNRAIGGGYVGALPSSFAAHVGKGSTESRRAKEQKEQQEMFTKIMMARMNALEESFREVIHEMRDHMRHDGDGSRSRGGGARTNGPKERAREKEIDRPHAASNDAEAATPRPSSVTRMEEPAHAEQTMTEGENEKSEGQRAIEQPAST</sequence>
<feature type="compositionally biased region" description="Polar residues" evidence="1">
    <location>
        <begin position="1"/>
        <end position="10"/>
    </location>
</feature>
<feature type="transmembrane region" description="Helical" evidence="2">
    <location>
        <begin position="495"/>
        <end position="515"/>
    </location>
</feature>
<reference evidence="5 6" key="1">
    <citation type="submission" date="2013-03" db="EMBL/GenBank/DDBJ databases">
        <title>The Genome Sequence of Cladophialophora psammophila CBS 110553.</title>
        <authorList>
            <consortium name="The Broad Institute Genomics Platform"/>
            <person name="Cuomo C."/>
            <person name="de Hoog S."/>
            <person name="Gorbushina A."/>
            <person name="Walker B."/>
            <person name="Young S.K."/>
            <person name="Zeng Q."/>
            <person name="Gargeya S."/>
            <person name="Fitzgerald M."/>
            <person name="Haas B."/>
            <person name="Abouelleil A."/>
            <person name="Allen A.W."/>
            <person name="Alvarado L."/>
            <person name="Arachchi H.M."/>
            <person name="Berlin A.M."/>
            <person name="Chapman S.B."/>
            <person name="Gainer-Dewar J."/>
            <person name="Goldberg J."/>
            <person name="Griggs A."/>
            <person name="Gujja S."/>
            <person name="Hansen M."/>
            <person name="Howarth C."/>
            <person name="Imamovic A."/>
            <person name="Ireland A."/>
            <person name="Larimer J."/>
            <person name="McCowan C."/>
            <person name="Murphy C."/>
            <person name="Pearson M."/>
            <person name="Poon T.W."/>
            <person name="Priest M."/>
            <person name="Roberts A."/>
            <person name="Saif S."/>
            <person name="Shea T."/>
            <person name="Sisk P."/>
            <person name="Sykes S."/>
            <person name="Wortman J."/>
            <person name="Nusbaum C."/>
            <person name="Birren B."/>
        </authorList>
    </citation>
    <scope>NUCLEOTIDE SEQUENCE [LARGE SCALE GENOMIC DNA]</scope>
    <source>
        <strain evidence="5 6">CBS 110553</strain>
    </source>
</reference>
<dbReference type="Proteomes" id="UP000019471">
    <property type="component" value="Unassembled WGS sequence"/>
</dbReference>
<feature type="compositionally biased region" description="Polar residues" evidence="1">
    <location>
        <begin position="20"/>
        <end position="37"/>
    </location>
</feature>
<evidence type="ECO:0000256" key="2">
    <source>
        <dbReference type="SAM" id="Phobius"/>
    </source>
</evidence>
<dbReference type="InterPro" id="IPR056337">
    <property type="entry name" value="LHD_YVC1"/>
</dbReference>
<feature type="transmembrane region" description="Helical" evidence="2">
    <location>
        <begin position="556"/>
        <end position="577"/>
    </location>
</feature>
<dbReference type="InterPro" id="IPR056336">
    <property type="entry name" value="YVC1_C"/>
</dbReference>
<dbReference type="GeneID" id="19186039"/>
<dbReference type="HOGENOM" id="CLU_003613_0_0_1"/>
<feature type="compositionally biased region" description="Polar residues" evidence="1">
    <location>
        <begin position="808"/>
        <end position="818"/>
    </location>
</feature>
<evidence type="ECO:0000259" key="4">
    <source>
        <dbReference type="Pfam" id="PF23317"/>
    </source>
</evidence>
<dbReference type="InterPro" id="IPR052971">
    <property type="entry name" value="TRP_calcium_channel"/>
</dbReference>
<name>W9XHG4_9EURO</name>
<feature type="compositionally biased region" description="Basic and acidic residues" evidence="1">
    <location>
        <begin position="748"/>
        <end position="759"/>
    </location>
</feature>
<feature type="region of interest" description="Disordered" evidence="1">
    <location>
        <begin position="929"/>
        <end position="980"/>
    </location>
</feature>
<feature type="region of interest" description="Disordered" evidence="1">
    <location>
        <begin position="1097"/>
        <end position="1178"/>
    </location>
</feature>
<dbReference type="Pfam" id="PF23190">
    <property type="entry name" value="LHD_TRPY1"/>
    <property type="match status" value="1"/>
</dbReference>
<dbReference type="AlphaFoldDB" id="W9XHG4"/>
<keyword evidence="2" id="KW-1133">Transmembrane helix</keyword>
<feature type="compositionally biased region" description="Basic residues" evidence="1">
    <location>
        <begin position="905"/>
        <end position="916"/>
    </location>
</feature>
<dbReference type="RefSeq" id="XP_007740112.1">
    <property type="nucleotide sequence ID" value="XM_007741922.1"/>
</dbReference>
<feature type="compositionally biased region" description="Polar residues" evidence="1">
    <location>
        <begin position="304"/>
        <end position="330"/>
    </location>
</feature>
<evidence type="ECO:0000259" key="3">
    <source>
        <dbReference type="Pfam" id="PF23190"/>
    </source>
</evidence>
<dbReference type="PANTHER" id="PTHR35859:SF4">
    <property type="entry name" value="MEMBRANE CHANNEL PROTEIN, PUTATIVE (AFU_ORTHOLOGUE AFUA_6G11300)-RELATED"/>
    <property type="match status" value="1"/>
</dbReference>
<feature type="transmembrane region" description="Helical" evidence="2">
    <location>
        <begin position="527"/>
        <end position="544"/>
    </location>
</feature>
<feature type="compositionally biased region" description="Polar residues" evidence="1">
    <location>
        <begin position="929"/>
        <end position="939"/>
    </location>
</feature>
<dbReference type="OrthoDB" id="2373987at2759"/>
<keyword evidence="2" id="KW-0812">Transmembrane</keyword>
<dbReference type="eggNOG" id="ENOG502QU70">
    <property type="taxonomic scope" value="Eukaryota"/>
</dbReference>
<feature type="domain" description="YVC1 N-terminal linker helical" evidence="3">
    <location>
        <begin position="121"/>
        <end position="297"/>
    </location>
</feature>
<dbReference type="EMBL" id="AMGX01000001">
    <property type="protein sequence ID" value="EXJ76795.1"/>
    <property type="molecule type" value="Genomic_DNA"/>
</dbReference>